<dbReference type="CDD" id="cd03311">
    <property type="entry name" value="CIMS_C_terminal_like"/>
    <property type="match status" value="1"/>
</dbReference>
<dbReference type="Pfam" id="PF01717">
    <property type="entry name" value="Meth_synt_2"/>
    <property type="match status" value="1"/>
</dbReference>
<keyword evidence="2" id="KW-0808">Transferase</keyword>
<protein>
    <submittedName>
        <fullName evidence="2">5-methyltetrahydropteroyltriglutamate--homocysteine S-methyltransferase</fullName>
        <ecNumber evidence="2">2.1.1.14</ecNumber>
    </submittedName>
</protein>
<organism evidence="2 3">
    <name type="scientific">Afipia massiliensis</name>
    <dbReference type="NCBI Taxonomy" id="211460"/>
    <lineage>
        <taxon>Bacteria</taxon>
        <taxon>Pseudomonadati</taxon>
        <taxon>Pseudomonadota</taxon>
        <taxon>Alphaproteobacteria</taxon>
        <taxon>Hyphomicrobiales</taxon>
        <taxon>Nitrobacteraceae</taxon>
        <taxon>Afipia</taxon>
    </lineage>
</organism>
<dbReference type="Gene3D" id="3.20.20.210">
    <property type="match status" value="1"/>
</dbReference>
<accession>A0A4U6BW12</accession>
<dbReference type="SUPFAM" id="SSF51726">
    <property type="entry name" value="UROD/MetE-like"/>
    <property type="match status" value="1"/>
</dbReference>
<dbReference type="NCBIfam" id="NF005085">
    <property type="entry name" value="PRK06520.1"/>
    <property type="match status" value="1"/>
</dbReference>
<dbReference type="InterPro" id="IPR038071">
    <property type="entry name" value="UROD/MetE-like_sf"/>
</dbReference>
<dbReference type="InterPro" id="IPR002629">
    <property type="entry name" value="Met_Synth_C/arc"/>
</dbReference>
<dbReference type="Proteomes" id="UP000034832">
    <property type="component" value="Unassembled WGS sequence"/>
</dbReference>
<dbReference type="AlphaFoldDB" id="A0A4U6BW12"/>
<dbReference type="GO" id="GO:0032259">
    <property type="term" value="P:methylation"/>
    <property type="evidence" value="ECO:0007669"/>
    <property type="project" value="UniProtKB-KW"/>
</dbReference>
<dbReference type="PANTHER" id="PTHR43844:SF1">
    <property type="entry name" value="METHIONINE SYNTHASE"/>
    <property type="match status" value="1"/>
</dbReference>
<dbReference type="RefSeq" id="WP_046829523.1">
    <property type="nucleotide sequence ID" value="NZ_LBIA02000001.1"/>
</dbReference>
<dbReference type="GO" id="GO:0003871">
    <property type="term" value="F:5-methyltetrahydropteroyltriglutamate-homocysteine S-methyltransferase activity"/>
    <property type="evidence" value="ECO:0007669"/>
    <property type="project" value="UniProtKB-EC"/>
</dbReference>
<sequence>MQKSKPPFRADHVGSLLRPERIKDARARFAKGEIKAAELARVESLEIGKIVQKQKQNGLRLATDGEFRRSWWHFDFLKSLDGCELHKTDGIQFNGITTRGESIRVTGKLDFPGSHPMLEHFKLLKDKCDLAGILPKMTIPSPSLLHYRGGRRAISQEVYPDMDDFFVDLAKTYRRAVQAFYDAGCRYLQFDDTVWAYLCSEDQREKLRGRGEDPDALPAVYARVINYAIAERPADMTITTHVCRGNFRSTWISSGGYEPVAEILLSRVNYDGYFLEYDSDRAGGFEPLRFLPKGNKTVVLGLVTSKTGALETKDDIRQRVMEAAKFVALDQLALSPQCGFASTEEGNVLTEDEQWAKLRLVVDVANDVWGRS</sequence>
<feature type="domain" description="Cobalamin-independent methionine synthase MetE C-terminal/archaeal" evidence="1">
    <location>
        <begin position="163"/>
        <end position="366"/>
    </location>
</feature>
<dbReference type="PANTHER" id="PTHR43844">
    <property type="entry name" value="METHIONINE SYNTHASE"/>
    <property type="match status" value="1"/>
</dbReference>
<gene>
    <name evidence="2" type="ORF">YH63_013505</name>
</gene>
<name>A0A4U6BW12_9BRAD</name>
<dbReference type="EC" id="2.1.1.14" evidence="2"/>
<dbReference type="GO" id="GO:0008270">
    <property type="term" value="F:zinc ion binding"/>
    <property type="evidence" value="ECO:0007669"/>
    <property type="project" value="InterPro"/>
</dbReference>
<dbReference type="STRING" id="211460.YH63_05510"/>
<dbReference type="OrthoDB" id="6430685at2"/>
<keyword evidence="3" id="KW-1185">Reference proteome</keyword>
<reference evidence="2" key="1">
    <citation type="submission" date="2019-04" db="EMBL/GenBank/DDBJ databases">
        <title>Whole genome sequencing of cave bacteria.</title>
        <authorList>
            <person name="Gan H.M."/>
            <person name="Barton H."/>
            <person name="Savka M.A."/>
        </authorList>
    </citation>
    <scope>NUCLEOTIDE SEQUENCE [LARGE SCALE GENOMIC DNA]</scope>
    <source>
        <strain evidence="2">LC387</strain>
    </source>
</reference>
<dbReference type="EMBL" id="LBIA02000001">
    <property type="protein sequence ID" value="TKT73995.1"/>
    <property type="molecule type" value="Genomic_DNA"/>
</dbReference>
<evidence type="ECO:0000313" key="2">
    <source>
        <dbReference type="EMBL" id="TKT73995.1"/>
    </source>
</evidence>
<comment type="caution">
    <text evidence="2">The sequence shown here is derived from an EMBL/GenBank/DDBJ whole genome shotgun (WGS) entry which is preliminary data.</text>
</comment>
<dbReference type="GO" id="GO:0009086">
    <property type="term" value="P:methionine biosynthetic process"/>
    <property type="evidence" value="ECO:0007669"/>
    <property type="project" value="InterPro"/>
</dbReference>
<keyword evidence="2" id="KW-0489">Methyltransferase</keyword>
<proteinExistence type="predicted"/>
<evidence type="ECO:0000259" key="1">
    <source>
        <dbReference type="Pfam" id="PF01717"/>
    </source>
</evidence>
<evidence type="ECO:0000313" key="3">
    <source>
        <dbReference type="Proteomes" id="UP000034832"/>
    </source>
</evidence>